<evidence type="ECO:0000313" key="4">
    <source>
        <dbReference type="Proteomes" id="UP000317557"/>
    </source>
</evidence>
<dbReference type="AlphaFoldDB" id="A0A521F5K1"/>
<evidence type="ECO:0000256" key="1">
    <source>
        <dbReference type="SAM" id="MobiDB-lite"/>
    </source>
</evidence>
<keyword evidence="2" id="KW-0732">Signal</keyword>
<feature type="compositionally biased region" description="Polar residues" evidence="1">
    <location>
        <begin position="200"/>
        <end position="213"/>
    </location>
</feature>
<keyword evidence="3" id="KW-0238">DNA-binding</keyword>
<feature type="region of interest" description="Disordered" evidence="1">
    <location>
        <begin position="199"/>
        <end position="235"/>
    </location>
</feature>
<feature type="chain" id="PRO_5021969046" evidence="2">
    <location>
        <begin position="22"/>
        <end position="374"/>
    </location>
</feature>
<protein>
    <submittedName>
        <fullName evidence="3">DNA-binding beta-propeller fold protein YncE</fullName>
    </submittedName>
</protein>
<evidence type="ECO:0000256" key="2">
    <source>
        <dbReference type="SAM" id="SignalP"/>
    </source>
</evidence>
<dbReference type="PANTHER" id="PTHR47197:SF3">
    <property type="entry name" value="DIHYDRO-HEME D1 DEHYDROGENASE"/>
    <property type="match status" value="1"/>
</dbReference>
<dbReference type="EMBL" id="FXTP01000015">
    <property type="protein sequence ID" value="SMO91429.1"/>
    <property type="molecule type" value="Genomic_DNA"/>
</dbReference>
<dbReference type="GO" id="GO:0003677">
    <property type="term" value="F:DNA binding"/>
    <property type="evidence" value="ECO:0007669"/>
    <property type="project" value="UniProtKB-KW"/>
</dbReference>
<name>A0A521F5K1_9BACT</name>
<dbReference type="InterPro" id="IPR011048">
    <property type="entry name" value="Haem_d1_sf"/>
</dbReference>
<dbReference type="Proteomes" id="UP000317557">
    <property type="component" value="Unassembled WGS sequence"/>
</dbReference>
<dbReference type="OrthoDB" id="55891at2"/>
<keyword evidence="4" id="KW-1185">Reference proteome</keyword>
<proteinExistence type="predicted"/>
<feature type="compositionally biased region" description="Basic and acidic residues" evidence="1">
    <location>
        <begin position="215"/>
        <end position="229"/>
    </location>
</feature>
<organism evidence="3 4">
    <name type="scientific">Gracilimonas mengyeensis</name>
    <dbReference type="NCBI Taxonomy" id="1302730"/>
    <lineage>
        <taxon>Bacteria</taxon>
        <taxon>Pseudomonadati</taxon>
        <taxon>Balneolota</taxon>
        <taxon>Balneolia</taxon>
        <taxon>Balneolales</taxon>
        <taxon>Balneolaceae</taxon>
        <taxon>Gracilimonas</taxon>
    </lineage>
</organism>
<dbReference type="RefSeq" id="WP_142455647.1">
    <property type="nucleotide sequence ID" value="NZ_FXTP01000015.1"/>
</dbReference>
<dbReference type="SUPFAM" id="SSF51004">
    <property type="entry name" value="C-terminal (heme d1) domain of cytochrome cd1-nitrite reductase"/>
    <property type="match status" value="1"/>
</dbReference>
<reference evidence="3 4" key="1">
    <citation type="submission" date="2017-05" db="EMBL/GenBank/DDBJ databases">
        <authorList>
            <person name="Varghese N."/>
            <person name="Submissions S."/>
        </authorList>
    </citation>
    <scope>NUCLEOTIDE SEQUENCE [LARGE SCALE GENOMIC DNA]</scope>
    <source>
        <strain evidence="3 4">DSM 21985</strain>
    </source>
</reference>
<gene>
    <name evidence="3" type="ORF">SAMN06265219_11584</name>
</gene>
<dbReference type="Gene3D" id="2.130.10.10">
    <property type="entry name" value="YVTN repeat-like/Quinoprotein amine dehydrogenase"/>
    <property type="match status" value="2"/>
</dbReference>
<dbReference type="InterPro" id="IPR051200">
    <property type="entry name" value="Host-pathogen_enzymatic-act"/>
</dbReference>
<sequence length="374" mass="41607">MRYLKFLLFYGLMFLCNQALVAQDYYVYVAAESDDEVSLIHFDGETGKGNIAETIEVGTWPQENEGPHGLTVSPDGKHWFVSIAHGQPYGKLWKYETGTNEFVEEVELGMFPATMDISASTGLLYVVNFNLHGDMEPSTVSVIDPESMMRLADIETGIMPHGSRVNDEGTRQYHVSMMTDELMEINTKTLEVQRRLKLSENGSQSMHASSNMDHSGMKRSEVHHPKPVEKPTWADPHPTKPLVYVAGNGSDEIIVIDTKKWEITNRWDTGKAPYNLEVSHDGKLLVVTYKGEGATGVWDLESGKELAKIKNSRKVSHGVAISADNKYAFISVEGIGGEPGSVDIINLEKLERVDVVETGKQAGGIIFWKQENLD</sequence>
<dbReference type="InterPro" id="IPR015943">
    <property type="entry name" value="WD40/YVTN_repeat-like_dom_sf"/>
</dbReference>
<dbReference type="PANTHER" id="PTHR47197">
    <property type="entry name" value="PROTEIN NIRF"/>
    <property type="match status" value="1"/>
</dbReference>
<accession>A0A521F5K1</accession>
<evidence type="ECO:0000313" key="3">
    <source>
        <dbReference type="EMBL" id="SMO91429.1"/>
    </source>
</evidence>
<feature type="signal peptide" evidence="2">
    <location>
        <begin position="1"/>
        <end position="21"/>
    </location>
</feature>